<keyword evidence="3 10" id="KW-0653">Protein transport</keyword>
<evidence type="ECO:0000256" key="4">
    <source>
        <dbReference type="ARBA" id="ARBA00023010"/>
    </source>
</evidence>
<name>A0A0M3JAS6_ANISI</name>
<proteinExistence type="inferred from homology"/>
<evidence type="ECO:0000313" key="14">
    <source>
        <dbReference type="Proteomes" id="UP000267096"/>
    </source>
</evidence>
<evidence type="ECO:0000256" key="9">
    <source>
        <dbReference type="ARBA" id="ARBA00046271"/>
    </source>
</evidence>
<evidence type="ECO:0000256" key="2">
    <source>
        <dbReference type="ARBA" id="ARBA00022448"/>
    </source>
</evidence>
<comment type="subcellular location">
    <subcellularLocation>
        <location evidence="9 10">Peroxisome membrane</location>
    </subcellularLocation>
</comment>
<comment type="function">
    <text evidence="10">Component of the PEX13-PEX14 docking complex, a translocon channel that specifically mediates the import of peroxisomal cargo proteins bound to PEX5 receptor. The PEX13-PEX14 docking complex forms a large import pore which can be opened to a diameter of about 9 nm. Mechanistically, PEX5 receptor along with cargo proteins associates with the PEX14 subunit of the PEX13-PEX14 docking complex in the cytosol, leading to the insertion of the receptor into the organelle membrane with the concomitant translocation of the cargo into the peroxisome matrix.</text>
</comment>
<dbReference type="Pfam" id="PF04695">
    <property type="entry name" value="Pex14_N"/>
    <property type="match status" value="1"/>
</dbReference>
<evidence type="ECO:0000256" key="10">
    <source>
        <dbReference type="RuleBase" id="RU367032"/>
    </source>
</evidence>
<evidence type="ECO:0000256" key="3">
    <source>
        <dbReference type="ARBA" id="ARBA00022927"/>
    </source>
</evidence>
<gene>
    <name evidence="13" type="ORF">ASIM_LOCUS4509</name>
</gene>
<keyword evidence="14" id="KW-1185">Reference proteome</keyword>
<dbReference type="GO" id="GO:0016560">
    <property type="term" value="P:protein import into peroxisome matrix, docking"/>
    <property type="evidence" value="ECO:0007669"/>
    <property type="project" value="UniProtKB-UniRule"/>
</dbReference>
<sequence>MDKTEDLNDEIGQAGDSLQQADSECQTENVISSVDNSNTNNTDANRPEMIDTAVRFMSDPKVQRTSFENQKRFLRSKGVSDAEIEQAKQIVISQSQTIAECPSVITDYMRFSGHLL</sequence>
<keyword evidence="5 10" id="KW-0472">Membrane</keyword>
<dbReference type="OrthoDB" id="441517at2759"/>
<dbReference type="InterPro" id="IPR036388">
    <property type="entry name" value="WH-like_DNA-bd_sf"/>
</dbReference>
<keyword evidence="6 10" id="KW-0576">Peroxisome</keyword>
<evidence type="ECO:0000256" key="8">
    <source>
        <dbReference type="ARBA" id="ARBA00029691"/>
    </source>
</evidence>
<dbReference type="EMBL" id="UYRR01007926">
    <property type="protein sequence ID" value="VDK23977.1"/>
    <property type="molecule type" value="Genomic_DNA"/>
</dbReference>
<dbReference type="InterPro" id="IPR006785">
    <property type="entry name" value="Pex14_N"/>
</dbReference>
<keyword evidence="4" id="KW-0811">Translocation</keyword>
<dbReference type="WBParaSite" id="ASIM_0000469801-mRNA-1">
    <property type="protein sequence ID" value="ASIM_0000469801-mRNA-1"/>
    <property type="gene ID" value="ASIM_0000469801"/>
</dbReference>
<evidence type="ECO:0000256" key="7">
    <source>
        <dbReference type="ARBA" id="ARBA00029502"/>
    </source>
</evidence>
<evidence type="ECO:0000256" key="6">
    <source>
        <dbReference type="ARBA" id="ARBA00023140"/>
    </source>
</evidence>
<dbReference type="GO" id="GO:0005102">
    <property type="term" value="F:signaling receptor binding"/>
    <property type="evidence" value="ECO:0007669"/>
    <property type="project" value="TreeGrafter"/>
</dbReference>
<dbReference type="Gene3D" id="1.10.10.10">
    <property type="entry name" value="Winged helix-like DNA-binding domain superfamily/Winged helix DNA-binding domain"/>
    <property type="match status" value="1"/>
</dbReference>
<evidence type="ECO:0000256" key="5">
    <source>
        <dbReference type="ARBA" id="ARBA00023136"/>
    </source>
</evidence>
<organism evidence="15">
    <name type="scientific">Anisakis simplex</name>
    <name type="common">Herring worm</name>
    <dbReference type="NCBI Taxonomy" id="6269"/>
    <lineage>
        <taxon>Eukaryota</taxon>
        <taxon>Metazoa</taxon>
        <taxon>Ecdysozoa</taxon>
        <taxon>Nematoda</taxon>
        <taxon>Chromadorea</taxon>
        <taxon>Rhabditida</taxon>
        <taxon>Spirurina</taxon>
        <taxon>Ascaridomorpha</taxon>
        <taxon>Ascaridoidea</taxon>
        <taxon>Anisakidae</taxon>
        <taxon>Anisakis</taxon>
        <taxon>Anisakis simplex complex</taxon>
    </lineage>
</organism>
<evidence type="ECO:0000256" key="1">
    <source>
        <dbReference type="ARBA" id="ARBA00005443"/>
    </source>
</evidence>
<dbReference type="InterPro" id="IPR025655">
    <property type="entry name" value="PEX14"/>
</dbReference>
<evidence type="ECO:0000313" key="15">
    <source>
        <dbReference type="WBParaSite" id="ASIM_0000469801-mRNA-1"/>
    </source>
</evidence>
<accession>A0A0M3JAS6</accession>
<feature type="domain" description="Peroxisome membrane anchor protein Pex14p N-terminal" evidence="12">
    <location>
        <begin position="46"/>
        <end position="87"/>
    </location>
</feature>
<dbReference type="GO" id="GO:1990429">
    <property type="term" value="C:peroxisomal importomer complex"/>
    <property type="evidence" value="ECO:0007669"/>
    <property type="project" value="TreeGrafter"/>
</dbReference>
<feature type="region of interest" description="Disordered" evidence="11">
    <location>
        <begin position="1"/>
        <end position="47"/>
    </location>
</feature>
<comment type="similarity">
    <text evidence="1 10">Belongs to the peroxin-14 family.</text>
</comment>
<feature type="compositionally biased region" description="Low complexity" evidence="11">
    <location>
        <begin position="29"/>
        <end position="44"/>
    </location>
</feature>
<reference evidence="15" key="1">
    <citation type="submission" date="2017-02" db="UniProtKB">
        <authorList>
            <consortium name="WormBaseParasite"/>
        </authorList>
    </citation>
    <scope>IDENTIFICATION</scope>
</reference>
<evidence type="ECO:0000256" key="11">
    <source>
        <dbReference type="SAM" id="MobiDB-lite"/>
    </source>
</evidence>
<evidence type="ECO:0000313" key="13">
    <source>
        <dbReference type="EMBL" id="VDK23977.1"/>
    </source>
</evidence>
<keyword evidence="2 10" id="KW-0813">Transport</keyword>
<protein>
    <recommendedName>
        <fullName evidence="7 10">Peroxisomal membrane protein PEX14</fullName>
    </recommendedName>
    <alternativeName>
        <fullName evidence="8 10">Peroxin-14</fullName>
    </alternativeName>
</protein>
<reference evidence="13 14" key="2">
    <citation type="submission" date="2018-11" db="EMBL/GenBank/DDBJ databases">
        <authorList>
            <consortium name="Pathogen Informatics"/>
        </authorList>
    </citation>
    <scope>NUCLEOTIDE SEQUENCE [LARGE SCALE GENOMIC DNA]</scope>
</reference>
<dbReference type="AlphaFoldDB" id="A0A0M3JAS6"/>
<dbReference type="Proteomes" id="UP000267096">
    <property type="component" value="Unassembled WGS sequence"/>
</dbReference>
<dbReference type="PANTHER" id="PTHR23058">
    <property type="entry name" value="PEROXISOMAL MEMBRANE PROTEIN PEX14"/>
    <property type="match status" value="1"/>
</dbReference>
<feature type="compositionally biased region" description="Polar residues" evidence="11">
    <location>
        <begin position="16"/>
        <end position="28"/>
    </location>
</feature>
<dbReference type="GO" id="GO:0005778">
    <property type="term" value="C:peroxisomal membrane"/>
    <property type="evidence" value="ECO:0007669"/>
    <property type="project" value="UniProtKB-SubCell"/>
</dbReference>
<evidence type="ECO:0000259" key="12">
    <source>
        <dbReference type="Pfam" id="PF04695"/>
    </source>
</evidence>
<dbReference type="PANTHER" id="PTHR23058:SF0">
    <property type="entry name" value="PEROXISOMAL MEMBRANE PROTEIN PEX14"/>
    <property type="match status" value="1"/>
</dbReference>